<accession>A0A0A9A751</accession>
<protein>
    <submittedName>
        <fullName evidence="1">Uncharacterized protein</fullName>
    </submittedName>
</protein>
<sequence>MSVLSRIARGRSSSACCPCIGSHLFYRLRC</sequence>
<organism evidence="1">
    <name type="scientific">Arundo donax</name>
    <name type="common">Giant reed</name>
    <name type="synonym">Donax arundinaceus</name>
    <dbReference type="NCBI Taxonomy" id="35708"/>
    <lineage>
        <taxon>Eukaryota</taxon>
        <taxon>Viridiplantae</taxon>
        <taxon>Streptophyta</taxon>
        <taxon>Embryophyta</taxon>
        <taxon>Tracheophyta</taxon>
        <taxon>Spermatophyta</taxon>
        <taxon>Magnoliopsida</taxon>
        <taxon>Liliopsida</taxon>
        <taxon>Poales</taxon>
        <taxon>Poaceae</taxon>
        <taxon>PACMAD clade</taxon>
        <taxon>Arundinoideae</taxon>
        <taxon>Arundineae</taxon>
        <taxon>Arundo</taxon>
    </lineage>
</organism>
<evidence type="ECO:0000313" key="1">
    <source>
        <dbReference type="EMBL" id="JAD44825.1"/>
    </source>
</evidence>
<reference evidence="1" key="1">
    <citation type="submission" date="2014-09" db="EMBL/GenBank/DDBJ databases">
        <authorList>
            <person name="Magalhaes I.L.F."/>
            <person name="Oliveira U."/>
            <person name="Santos F.R."/>
            <person name="Vidigal T.H.D.A."/>
            <person name="Brescovit A.D."/>
            <person name="Santos A.J."/>
        </authorList>
    </citation>
    <scope>NUCLEOTIDE SEQUENCE</scope>
    <source>
        <tissue evidence="1">Shoot tissue taken approximately 20 cm above the soil surface</tissue>
    </source>
</reference>
<name>A0A0A9A751_ARUDO</name>
<dbReference type="EMBL" id="GBRH01253070">
    <property type="protein sequence ID" value="JAD44825.1"/>
    <property type="molecule type" value="Transcribed_RNA"/>
</dbReference>
<proteinExistence type="predicted"/>
<reference evidence="1" key="2">
    <citation type="journal article" date="2015" name="Data Brief">
        <title>Shoot transcriptome of the giant reed, Arundo donax.</title>
        <authorList>
            <person name="Barrero R.A."/>
            <person name="Guerrero F.D."/>
            <person name="Moolhuijzen P."/>
            <person name="Goolsby J.A."/>
            <person name="Tidwell J."/>
            <person name="Bellgard S.E."/>
            <person name="Bellgard M.I."/>
        </authorList>
    </citation>
    <scope>NUCLEOTIDE SEQUENCE</scope>
    <source>
        <tissue evidence="1">Shoot tissue taken approximately 20 cm above the soil surface</tissue>
    </source>
</reference>
<dbReference type="AlphaFoldDB" id="A0A0A9A751"/>